<dbReference type="CDD" id="cd03754">
    <property type="entry name" value="proteasome_alpha_type_6"/>
    <property type="match status" value="1"/>
</dbReference>
<evidence type="ECO:0000256" key="3">
    <source>
        <dbReference type="ARBA" id="ARBA00022942"/>
    </source>
</evidence>
<comment type="function">
    <text evidence="1">The proteasome is a multicatalytic proteinase complex which is characterized by its ability to cleave peptides with Arg, Phe, Tyr, Leu, and Glu adjacent to the leaving group at neutral or slightly basic pH. The proteasome has an ATP-dependent proteolytic activity.</text>
</comment>
<dbReference type="Pfam" id="PF10584">
    <property type="entry name" value="Proteasome_A_N"/>
    <property type="match status" value="1"/>
</dbReference>
<dbReference type="InterPro" id="IPR034642">
    <property type="entry name" value="Proteasome_subunit_alpha6"/>
</dbReference>
<dbReference type="PANTHER" id="PTHR11599">
    <property type="entry name" value="PROTEASOME SUBUNIT ALPHA/BETA"/>
    <property type="match status" value="1"/>
</dbReference>
<evidence type="ECO:0000256" key="1">
    <source>
        <dbReference type="ARBA" id="ARBA00002000"/>
    </source>
</evidence>
<protein>
    <recommendedName>
        <fullName evidence="6">Proteasome subunit alpha type</fullName>
    </recommendedName>
</protein>
<keyword evidence="4 6" id="KW-0539">Nucleus</keyword>
<accession>A0A7S3BSG8</accession>
<dbReference type="InterPro" id="IPR001353">
    <property type="entry name" value="Proteasome_sua/b"/>
</dbReference>
<name>A0A7S3BSG8_9VIRI</name>
<comment type="subcellular location">
    <subcellularLocation>
        <location evidence="6">Cytoplasm</location>
    </subcellularLocation>
    <subcellularLocation>
        <location evidence="6">Nucleus</location>
    </subcellularLocation>
</comment>
<evidence type="ECO:0000259" key="7">
    <source>
        <dbReference type="PROSITE" id="PS00388"/>
    </source>
</evidence>
<dbReference type="GO" id="GO:0019773">
    <property type="term" value="C:proteasome core complex, alpha-subunit complex"/>
    <property type="evidence" value="ECO:0007669"/>
    <property type="project" value="UniProtKB-UniRule"/>
</dbReference>
<keyword evidence="3 5" id="KW-0647">Proteasome</keyword>
<evidence type="ECO:0000256" key="6">
    <source>
        <dbReference type="RuleBase" id="RU000551"/>
    </source>
</evidence>
<comment type="subunit">
    <text evidence="6">The 20S proteasome core is composed of 28 subunits that are arranged in four stacked rings, resulting in a barrel-shaped structure. The two end rings are each formed by seven alpha subunits, and the two central rings are each formed by seven beta subunits.</text>
</comment>
<dbReference type="AlphaFoldDB" id="A0A7S3BSG8"/>
<proteinExistence type="inferred from homology"/>
<organism evidence="8">
    <name type="scientific">Prasinoderma singulare</name>
    <dbReference type="NCBI Taxonomy" id="676789"/>
    <lineage>
        <taxon>Eukaryota</taxon>
        <taxon>Viridiplantae</taxon>
        <taxon>Prasinodermophyta</taxon>
        <taxon>Prasinodermophyceae</taxon>
        <taxon>Prasinodermales</taxon>
        <taxon>Prasinodermaceae</taxon>
        <taxon>Prasinoderma</taxon>
    </lineage>
</organism>
<dbReference type="PROSITE" id="PS51475">
    <property type="entry name" value="PROTEASOME_ALPHA_2"/>
    <property type="match status" value="1"/>
</dbReference>
<evidence type="ECO:0000256" key="4">
    <source>
        <dbReference type="ARBA" id="ARBA00023242"/>
    </source>
</evidence>
<feature type="domain" description="Proteasome alpha-type subunits" evidence="7">
    <location>
        <begin position="8"/>
        <end position="30"/>
    </location>
</feature>
<dbReference type="PROSITE" id="PS00388">
    <property type="entry name" value="PROTEASOME_ALPHA_1"/>
    <property type="match status" value="1"/>
</dbReference>
<dbReference type="SUPFAM" id="SSF56235">
    <property type="entry name" value="N-terminal nucleophile aminohydrolases (Ntn hydrolases)"/>
    <property type="match status" value="1"/>
</dbReference>
<dbReference type="InterPro" id="IPR029055">
    <property type="entry name" value="Ntn_hydrolases_N"/>
</dbReference>
<dbReference type="SMART" id="SM00948">
    <property type="entry name" value="Proteasome_A_N"/>
    <property type="match status" value="1"/>
</dbReference>
<reference evidence="8" key="1">
    <citation type="submission" date="2021-01" db="EMBL/GenBank/DDBJ databases">
        <authorList>
            <person name="Corre E."/>
            <person name="Pelletier E."/>
            <person name="Niang G."/>
            <person name="Scheremetjew M."/>
            <person name="Finn R."/>
            <person name="Kale V."/>
            <person name="Holt S."/>
            <person name="Cochrane G."/>
            <person name="Meng A."/>
            <person name="Brown T."/>
            <person name="Cohen L."/>
        </authorList>
    </citation>
    <scope>NUCLEOTIDE SEQUENCE</scope>
    <source>
        <strain evidence="8">RCC927</strain>
    </source>
</reference>
<gene>
    <name evidence="8" type="ORF">PSIN1315_LOCUS9474</name>
</gene>
<dbReference type="InterPro" id="IPR000426">
    <property type="entry name" value="Proteasome_asu_N"/>
</dbReference>
<evidence type="ECO:0000313" key="8">
    <source>
        <dbReference type="EMBL" id="CAE0143642.1"/>
    </source>
</evidence>
<evidence type="ECO:0000256" key="5">
    <source>
        <dbReference type="PROSITE-ProRule" id="PRU00808"/>
    </source>
</evidence>
<dbReference type="GO" id="GO:0006511">
    <property type="term" value="P:ubiquitin-dependent protein catabolic process"/>
    <property type="evidence" value="ECO:0007669"/>
    <property type="project" value="InterPro"/>
</dbReference>
<dbReference type="InterPro" id="IPR023332">
    <property type="entry name" value="Proteasome_alpha-type"/>
</dbReference>
<keyword evidence="2 6" id="KW-0963">Cytoplasm</keyword>
<dbReference type="GO" id="GO:0005737">
    <property type="term" value="C:cytoplasm"/>
    <property type="evidence" value="ECO:0007669"/>
    <property type="project" value="UniProtKB-SubCell"/>
</dbReference>
<dbReference type="Gene3D" id="3.60.20.10">
    <property type="entry name" value="Glutamine Phosphoribosylpyrophosphate, subunit 1, domain 1"/>
    <property type="match status" value="1"/>
</dbReference>
<sequence>MSRGGGGYDRHITIFSPEGRLYQVEYAFKAVKAAGVTSIAVRGNGCVAMVTQKKVPDRLLEAESVTHLFKITPRLGCLATGLLTDARHLVAKCREKAADFKFKFGYEVPVDMLAKIMADEAQVYTQHAYMRPLGVSLIFCGIDDERGAQLFKVDPAGYFVGYRATAAGTKEQEATNLLEKKLKAGLGGEGYDATVQLAVEVLQSVLSEEFKASEIEVGVVRDDQGDKGQKFHVLPEEEVEAHLTSISERD</sequence>
<comment type="similarity">
    <text evidence="5 6">Belongs to the peptidase T1A family.</text>
</comment>
<dbReference type="FunFam" id="3.60.20.10:FF:000036">
    <property type="entry name" value="Proteasome subunit alpha type"/>
    <property type="match status" value="1"/>
</dbReference>
<dbReference type="InterPro" id="IPR050115">
    <property type="entry name" value="Proteasome_alpha"/>
</dbReference>
<evidence type="ECO:0000256" key="2">
    <source>
        <dbReference type="ARBA" id="ARBA00022490"/>
    </source>
</evidence>
<dbReference type="GO" id="GO:0005634">
    <property type="term" value="C:nucleus"/>
    <property type="evidence" value="ECO:0007669"/>
    <property type="project" value="UniProtKB-SubCell"/>
</dbReference>
<dbReference type="Pfam" id="PF00227">
    <property type="entry name" value="Proteasome"/>
    <property type="match status" value="1"/>
</dbReference>
<dbReference type="EMBL" id="HBHY01014727">
    <property type="protein sequence ID" value="CAE0143642.1"/>
    <property type="molecule type" value="Transcribed_RNA"/>
</dbReference>